<dbReference type="PANTHER" id="PTHR48081:SF8">
    <property type="entry name" value="ALPHA_BETA HYDROLASE FOLD-3 DOMAIN-CONTAINING PROTEIN-RELATED"/>
    <property type="match status" value="1"/>
</dbReference>
<organism evidence="3 4">
    <name type="scientific">Paracoccus liaowanqingii</name>
    <dbReference type="NCBI Taxonomy" id="2560053"/>
    <lineage>
        <taxon>Bacteria</taxon>
        <taxon>Pseudomonadati</taxon>
        <taxon>Pseudomonadota</taxon>
        <taxon>Alphaproteobacteria</taxon>
        <taxon>Rhodobacterales</taxon>
        <taxon>Paracoccaceae</taxon>
        <taxon>Paracoccus</taxon>
    </lineage>
</organism>
<dbReference type="GO" id="GO:0016787">
    <property type="term" value="F:hydrolase activity"/>
    <property type="evidence" value="ECO:0007669"/>
    <property type="project" value="UniProtKB-KW"/>
</dbReference>
<keyword evidence="4" id="KW-1185">Reference proteome</keyword>
<proteinExistence type="predicted"/>
<feature type="domain" description="Alpha/beta hydrolase fold-3" evidence="2">
    <location>
        <begin position="62"/>
        <end position="252"/>
    </location>
</feature>
<gene>
    <name evidence="3" type="ORF">E4L95_07625</name>
</gene>
<evidence type="ECO:0000313" key="3">
    <source>
        <dbReference type="EMBL" id="TGN62192.1"/>
    </source>
</evidence>
<dbReference type="OrthoDB" id="9806180at2"/>
<protein>
    <submittedName>
        <fullName evidence="3">Esterase</fullName>
    </submittedName>
</protein>
<dbReference type="InterPro" id="IPR050300">
    <property type="entry name" value="GDXG_lipolytic_enzyme"/>
</dbReference>
<evidence type="ECO:0000313" key="4">
    <source>
        <dbReference type="Proteomes" id="UP000297972"/>
    </source>
</evidence>
<dbReference type="InterPro" id="IPR013094">
    <property type="entry name" value="AB_hydrolase_3"/>
</dbReference>
<name>A0A4Z1CAF3_9RHOB</name>
<dbReference type="InterPro" id="IPR029058">
    <property type="entry name" value="AB_hydrolase_fold"/>
</dbReference>
<dbReference type="Gene3D" id="3.40.50.1820">
    <property type="entry name" value="alpha/beta hydrolase"/>
    <property type="match status" value="1"/>
</dbReference>
<comment type="caution">
    <text evidence="3">The sequence shown here is derived from an EMBL/GenBank/DDBJ whole genome shotgun (WGS) entry which is preliminary data.</text>
</comment>
<dbReference type="PANTHER" id="PTHR48081">
    <property type="entry name" value="AB HYDROLASE SUPERFAMILY PROTEIN C4A8.06C"/>
    <property type="match status" value="1"/>
</dbReference>
<evidence type="ECO:0000256" key="1">
    <source>
        <dbReference type="ARBA" id="ARBA00022801"/>
    </source>
</evidence>
<accession>A0A4Z1CAF3</accession>
<dbReference type="SUPFAM" id="SSF53474">
    <property type="entry name" value="alpha/beta-Hydrolases"/>
    <property type="match status" value="1"/>
</dbReference>
<dbReference type="Proteomes" id="UP000297972">
    <property type="component" value="Unassembled WGS sequence"/>
</dbReference>
<sequence>MIPAPQGWDALVAHIGAHPVEGAPADMRAAFEALSCGGPSGHPMTLGGIECRRHGPDRGHPILWLHGGGLVFGSPASHAAGASHLSRLTGRPVILPAYRLAPEHLWPAPLEDAAAVLRALGRADVVGDSAGGMLALHLAQRDPAAVTALGLISPNTDRTGASLTRRAQSDLDLMNDDATDLRLARMAFGEDPAAQDGASPLQGDLLHLPPVWITAATSEVLLDDTLLLVRALGLAGRPVEAHVEPGLCHMWTLWPNALDQTRRTYASLAEFLNRTNAEVRET</sequence>
<dbReference type="AlphaFoldDB" id="A0A4Z1CAF3"/>
<dbReference type="EMBL" id="SRPG01000053">
    <property type="protein sequence ID" value="TGN62192.1"/>
    <property type="molecule type" value="Genomic_DNA"/>
</dbReference>
<dbReference type="RefSeq" id="WP_135817104.1">
    <property type="nucleotide sequence ID" value="NZ_SRPG01000053.1"/>
</dbReference>
<dbReference type="Pfam" id="PF07859">
    <property type="entry name" value="Abhydrolase_3"/>
    <property type="match status" value="1"/>
</dbReference>
<keyword evidence="1" id="KW-0378">Hydrolase</keyword>
<reference evidence="3 4" key="1">
    <citation type="submission" date="2019-03" db="EMBL/GenBank/DDBJ databases">
        <authorList>
            <person name="Li J."/>
        </authorList>
    </citation>
    <scope>NUCLEOTIDE SEQUENCE [LARGE SCALE GENOMIC DNA]</scope>
    <source>
        <strain evidence="3 4">3058</strain>
    </source>
</reference>
<evidence type="ECO:0000259" key="2">
    <source>
        <dbReference type="Pfam" id="PF07859"/>
    </source>
</evidence>